<gene>
    <name evidence="1" type="ORF">MM59RIKEN_11610</name>
</gene>
<proteinExistence type="predicted"/>
<evidence type="ECO:0000313" key="1">
    <source>
        <dbReference type="EMBL" id="BCK83842.1"/>
    </source>
</evidence>
<reference evidence="1" key="1">
    <citation type="submission" date="2020-09" db="EMBL/GenBank/DDBJ databases">
        <title>New species isolated from human feces.</title>
        <authorList>
            <person name="Kitahara M."/>
            <person name="Shigeno Y."/>
            <person name="Shime M."/>
            <person name="Matsumoto Y."/>
            <person name="Nakamura S."/>
            <person name="Motooka D."/>
            <person name="Fukuoka S."/>
            <person name="Nishikawa H."/>
            <person name="Benno Y."/>
        </authorList>
    </citation>
    <scope>NUCLEOTIDE SEQUENCE</scope>
    <source>
        <strain evidence="1">MM59</strain>
    </source>
</reference>
<evidence type="ECO:0000313" key="2">
    <source>
        <dbReference type="Proteomes" id="UP000679848"/>
    </source>
</evidence>
<dbReference type="Gene3D" id="2.60.320.10">
    <property type="entry name" value="N-utilization substance G protein NusG, insert domain"/>
    <property type="match status" value="1"/>
</dbReference>
<dbReference type="KEGG" id="pfaa:MM59RIKEN_11610"/>
<dbReference type="Proteomes" id="UP000679848">
    <property type="component" value="Chromosome"/>
</dbReference>
<dbReference type="EMBL" id="AP023420">
    <property type="protein sequence ID" value="BCK83842.1"/>
    <property type="molecule type" value="Genomic_DNA"/>
</dbReference>
<sequence>MRQPPKLHPTGWDGLAALAVVVLAVACAAVVWGGQGTGENLTAVVSVDGEEVERINLESEEGIRSYSGHGYTLEVNLRPDGQPGVRVEHADCPTQDCVHTGIITRAGQSIVCLPARIIIRLEGGSEPDGGPDLIIG</sequence>
<name>A0A810QCE4_9FIRM</name>
<dbReference type="PROSITE" id="PS51257">
    <property type="entry name" value="PROKAR_LIPOPROTEIN"/>
    <property type="match status" value="1"/>
</dbReference>
<organism evidence="1 2">
    <name type="scientific">Pusillibacter faecalis</name>
    <dbReference type="NCBI Taxonomy" id="2714358"/>
    <lineage>
        <taxon>Bacteria</taxon>
        <taxon>Bacillati</taxon>
        <taxon>Bacillota</taxon>
        <taxon>Clostridia</taxon>
        <taxon>Eubacteriales</taxon>
        <taxon>Oscillospiraceae</taxon>
        <taxon>Pusillibacter</taxon>
    </lineage>
</organism>
<accession>A0A810QCE4</accession>
<keyword evidence="2" id="KW-1185">Reference proteome</keyword>
<evidence type="ECO:0008006" key="3">
    <source>
        <dbReference type="Google" id="ProtNLM"/>
    </source>
</evidence>
<dbReference type="RefSeq" id="WP_213542891.1">
    <property type="nucleotide sequence ID" value="NZ_AP023420.1"/>
</dbReference>
<protein>
    <recommendedName>
        <fullName evidence="3">NusG domain-containing protein</fullName>
    </recommendedName>
</protein>
<dbReference type="AlphaFoldDB" id="A0A810QCE4"/>
<dbReference type="InterPro" id="IPR038690">
    <property type="entry name" value="NusG_2_sf"/>
</dbReference>
<dbReference type="Pfam" id="PF07009">
    <property type="entry name" value="NusG_II"/>
    <property type="match status" value="1"/>
</dbReference>